<gene>
    <name evidence="2" type="ORF">LIER_01152</name>
</gene>
<evidence type="ECO:0000313" key="2">
    <source>
        <dbReference type="EMBL" id="GAA0139651.1"/>
    </source>
</evidence>
<keyword evidence="3" id="KW-1185">Reference proteome</keyword>
<organism evidence="2 3">
    <name type="scientific">Lithospermum erythrorhizon</name>
    <name type="common">Purple gromwell</name>
    <name type="synonym">Lithospermum officinale var. erythrorhizon</name>
    <dbReference type="NCBI Taxonomy" id="34254"/>
    <lineage>
        <taxon>Eukaryota</taxon>
        <taxon>Viridiplantae</taxon>
        <taxon>Streptophyta</taxon>
        <taxon>Embryophyta</taxon>
        <taxon>Tracheophyta</taxon>
        <taxon>Spermatophyta</taxon>
        <taxon>Magnoliopsida</taxon>
        <taxon>eudicotyledons</taxon>
        <taxon>Gunneridae</taxon>
        <taxon>Pentapetalae</taxon>
        <taxon>asterids</taxon>
        <taxon>lamiids</taxon>
        <taxon>Boraginales</taxon>
        <taxon>Boraginaceae</taxon>
        <taxon>Boraginoideae</taxon>
        <taxon>Lithospermeae</taxon>
        <taxon>Lithospermum</taxon>
    </lineage>
</organism>
<dbReference type="AlphaFoldDB" id="A0AAV3NKN2"/>
<protein>
    <submittedName>
        <fullName evidence="2">Uncharacterized protein</fullName>
    </submittedName>
</protein>
<name>A0AAV3NKN2_LITER</name>
<evidence type="ECO:0000256" key="1">
    <source>
        <dbReference type="SAM" id="MobiDB-lite"/>
    </source>
</evidence>
<dbReference type="Proteomes" id="UP001454036">
    <property type="component" value="Unassembled WGS sequence"/>
</dbReference>
<feature type="region of interest" description="Disordered" evidence="1">
    <location>
        <begin position="27"/>
        <end position="62"/>
    </location>
</feature>
<feature type="region of interest" description="Disordered" evidence="1">
    <location>
        <begin position="96"/>
        <end position="132"/>
    </location>
</feature>
<feature type="compositionally biased region" description="Basic and acidic residues" evidence="1">
    <location>
        <begin position="44"/>
        <end position="56"/>
    </location>
</feature>
<accession>A0AAV3NKN2</accession>
<comment type="caution">
    <text evidence="2">The sequence shown here is derived from an EMBL/GenBank/DDBJ whole genome shotgun (WGS) entry which is preliminary data.</text>
</comment>
<evidence type="ECO:0000313" key="3">
    <source>
        <dbReference type="Proteomes" id="UP001454036"/>
    </source>
</evidence>
<feature type="compositionally biased region" description="Basic residues" evidence="1">
    <location>
        <begin position="32"/>
        <end position="42"/>
    </location>
</feature>
<dbReference type="EMBL" id="BAABME010000107">
    <property type="protein sequence ID" value="GAA0139651.1"/>
    <property type="molecule type" value="Genomic_DNA"/>
</dbReference>
<sequence>MTDPEKGLEIAIKNELPDVEHRLSIMPPHIRVLPRRPQRNRTKGVAERRKEAEKQTSMKGEQADTGVFKASWKGAVIHCKIYGGVAHNVRTCPRKTVDEEVGGSPSQPTNAPSKSKKQKTRASSYQPSISIR</sequence>
<feature type="compositionally biased region" description="Polar residues" evidence="1">
    <location>
        <begin position="104"/>
        <end position="113"/>
    </location>
</feature>
<reference evidence="2 3" key="1">
    <citation type="submission" date="2024-01" db="EMBL/GenBank/DDBJ databases">
        <title>The complete chloroplast genome sequence of Lithospermum erythrorhizon: insights into the phylogenetic relationship among Boraginaceae species and the maternal lineages of purple gromwells.</title>
        <authorList>
            <person name="Okada T."/>
            <person name="Watanabe K."/>
        </authorList>
    </citation>
    <scope>NUCLEOTIDE SEQUENCE [LARGE SCALE GENOMIC DNA]</scope>
</reference>
<proteinExistence type="predicted"/>
<feature type="compositionally biased region" description="Polar residues" evidence="1">
    <location>
        <begin position="121"/>
        <end position="132"/>
    </location>
</feature>